<feature type="transmembrane region" description="Helical" evidence="8">
    <location>
        <begin position="207"/>
        <end position="228"/>
    </location>
</feature>
<comment type="similarity">
    <text evidence="2">Belongs to the AzlC family.</text>
</comment>
<keyword evidence="10" id="KW-1185">Reference proteome</keyword>
<evidence type="ECO:0000256" key="3">
    <source>
        <dbReference type="ARBA" id="ARBA00022448"/>
    </source>
</evidence>
<feature type="transmembrane region" description="Helical" evidence="8">
    <location>
        <begin position="20"/>
        <end position="41"/>
    </location>
</feature>
<evidence type="ECO:0000313" key="10">
    <source>
        <dbReference type="Proteomes" id="UP000283255"/>
    </source>
</evidence>
<keyword evidence="4" id="KW-1003">Cell membrane</keyword>
<dbReference type="PANTHER" id="PTHR34979">
    <property type="entry name" value="INNER MEMBRANE PROTEIN YGAZ"/>
    <property type="match status" value="1"/>
</dbReference>
<reference evidence="9 10" key="2">
    <citation type="submission" date="2019-01" db="EMBL/GenBank/DDBJ databases">
        <title>Motilimonas pumilus sp. nov., isolated from the gut of sea cucumber (Apostichopus japonicus).</title>
        <authorList>
            <person name="Wang F.-Q."/>
            <person name="Ren L.-H."/>
            <person name="Lin Y.-W."/>
            <person name="Sun G.-H."/>
            <person name="Du Z.-J."/>
            <person name="Zhao J.-X."/>
            <person name="Liu X.-J."/>
            <person name="Liu L.-J."/>
        </authorList>
    </citation>
    <scope>NUCLEOTIDE SEQUENCE [LARGE SCALE GENOMIC DNA]</scope>
    <source>
        <strain evidence="9 10">PLHSC7-2</strain>
    </source>
</reference>
<dbReference type="Proteomes" id="UP000283255">
    <property type="component" value="Unassembled WGS sequence"/>
</dbReference>
<evidence type="ECO:0000256" key="8">
    <source>
        <dbReference type="SAM" id="Phobius"/>
    </source>
</evidence>
<gene>
    <name evidence="9" type="ORF">D1Z90_11280</name>
</gene>
<dbReference type="AlphaFoldDB" id="A0A418YE93"/>
<protein>
    <submittedName>
        <fullName evidence="9">Branched-chain amino acid ABC transporter permease</fullName>
    </submittedName>
</protein>
<evidence type="ECO:0000256" key="5">
    <source>
        <dbReference type="ARBA" id="ARBA00022692"/>
    </source>
</evidence>
<dbReference type="EMBL" id="QZCH01000013">
    <property type="protein sequence ID" value="RJG47484.1"/>
    <property type="molecule type" value="Genomic_DNA"/>
</dbReference>
<proteinExistence type="inferred from homology"/>
<accession>A0A418YE93</accession>
<dbReference type="OrthoDB" id="3177005at2"/>
<sequence length="235" mass="24984">MTANSGVDRSRWQLFIKGGIAMLPLSIAVLPWGVLAGSFAIEAGFGPVAGQAMSAIVFAGAAQLVAMGMVQAGAGLSSIFLTTLIITARHLLYSVAMRDKISPLPLRWRVILGFLLTDELFAVCGKETQEQFKPWFAFGAGFSFYLSWNLATLLGIVMGSQIPGLEHWGLEFAIAATFIAIVIPSVTSLPVLACVCCALFLSVVLTAFQVEGSLMIASLVAMAVGYFLDVRVNKS</sequence>
<comment type="caution">
    <text evidence="9">The sequence shown here is derived from an EMBL/GenBank/DDBJ whole genome shotgun (WGS) entry which is preliminary data.</text>
</comment>
<evidence type="ECO:0000256" key="2">
    <source>
        <dbReference type="ARBA" id="ARBA00010735"/>
    </source>
</evidence>
<evidence type="ECO:0000256" key="4">
    <source>
        <dbReference type="ARBA" id="ARBA00022475"/>
    </source>
</evidence>
<organism evidence="9 10">
    <name type="scientific">Motilimonas pumila</name>
    <dbReference type="NCBI Taxonomy" id="2303987"/>
    <lineage>
        <taxon>Bacteria</taxon>
        <taxon>Pseudomonadati</taxon>
        <taxon>Pseudomonadota</taxon>
        <taxon>Gammaproteobacteria</taxon>
        <taxon>Alteromonadales</taxon>
        <taxon>Alteromonadales genera incertae sedis</taxon>
        <taxon>Motilimonas</taxon>
    </lineage>
</organism>
<keyword evidence="5 8" id="KW-0812">Transmembrane</keyword>
<dbReference type="RefSeq" id="WP_119910864.1">
    <property type="nucleotide sequence ID" value="NZ_QZCH01000013.1"/>
</dbReference>
<keyword evidence="6 8" id="KW-1133">Transmembrane helix</keyword>
<dbReference type="PANTHER" id="PTHR34979:SF1">
    <property type="entry name" value="INNER MEMBRANE PROTEIN YGAZ"/>
    <property type="match status" value="1"/>
</dbReference>
<feature type="transmembrane region" description="Helical" evidence="8">
    <location>
        <begin position="53"/>
        <end position="86"/>
    </location>
</feature>
<evidence type="ECO:0000313" key="9">
    <source>
        <dbReference type="EMBL" id="RJG47484.1"/>
    </source>
</evidence>
<keyword evidence="3" id="KW-0813">Transport</keyword>
<comment type="subcellular location">
    <subcellularLocation>
        <location evidence="1">Cell membrane</location>
        <topology evidence="1">Multi-pass membrane protein</topology>
    </subcellularLocation>
</comment>
<evidence type="ECO:0000256" key="6">
    <source>
        <dbReference type="ARBA" id="ARBA00022989"/>
    </source>
</evidence>
<dbReference type="GO" id="GO:0005886">
    <property type="term" value="C:plasma membrane"/>
    <property type="evidence" value="ECO:0007669"/>
    <property type="project" value="UniProtKB-SubCell"/>
</dbReference>
<dbReference type="InterPro" id="IPR011606">
    <property type="entry name" value="Brnchd-chn_aa_trnsp_permease"/>
</dbReference>
<evidence type="ECO:0000256" key="7">
    <source>
        <dbReference type="ARBA" id="ARBA00023136"/>
    </source>
</evidence>
<name>A0A418YE93_9GAMM</name>
<dbReference type="GO" id="GO:1903785">
    <property type="term" value="P:L-valine transmembrane transport"/>
    <property type="evidence" value="ECO:0007669"/>
    <property type="project" value="TreeGrafter"/>
</dbReference>
<feature type="transmembrane region" description="Helical" evidence="8">
    <location>
        <begin position="172"/>
        <end position="201"/>
    </location>
</feature>
<keyword evidence="7 8" id="KW-0472">Membrane</keyword>
<reference evidence="9 10" key="1">
    <citation type="submission" date="2018-09" db="EMBL/GenBank/DDBJ databases">
        <authorList>
            <person name="Wang F."/>
        </authorList>
    </citation>
    <scope>NUCLEOTIDE SEQUENCE [LARGE SCALE GENOMIC DNA]</scope>
    <source>
        <strain evidence="9 10">PLHSC7-2</strain>
    </source>
</reference>
<feature type="transmembrane region" description="Helical" evidence="8">
    <location>
        <begin position="135"/>
        <end position="160"/>
    </location>
</feature>
<evidence type="ECO:0000256" key="1">
    <source>
        <dbReference type="ARBA" id="ARBA00004651"/>
    </source>
</evidence>
<dbReference type="Pfam" id="PF03591">
    <property type="entry name" value="AzlC"/>
    <property type="match status" value="1"/>
</dbReference>